<dbReference type="Proteomes" id="UP000268048">
    <property type="component" value="Chromosome"/>
</dbReference>
<dbReference type="InterPro" id="IPR016024">
    <property type="entry name" value="ARM-type_fold"/>
</dbReference>
<dbReference type="InterPro" id="IPR011989">
    <property type="entry name" value="ARM-like"/>
</dbReference>
<gene>
    <name evidence="1" type="ORF">C4K04_3760</name>
</gene>
<accession>A0A3G7TQT3</accession>
<dbReference type="EMBL" id="CP027753">
    <property type="protein sequence ID" value="AZE49430.1"/>
    <property type="molecule type" value="Genomic_DNA"/>
</dbReference>
<protein>
    <recommendedName>
        <fullName evidence="3">TIGR02270 family protein</fullName>
    </recommendedName>
</protein>
<dbReference type="AlphaFoldDB" id="A0A3G7TQT3"/>
<dbReference type="RefSeq" id="WP_124321155.1">
    <property type="nucleotide sequence ID" value="NZ_CP027753.1"/>
</dbReference>
<evidence type="ECO:0000313" key="1">
    <source>
        <dbReference type="EMBL" id="AZE49430.1"/>
    </source>
</evidence>
<dbReference type="SUPFAM" id="SSF48371">
    <property type="entry name" value="ARM repeat"/>
    <property type="match status" value="1"/>
</dbReference>
<organism evidence="1 2">
    <name type="scientific">Pseudomonas chlororaphis</name>
    <dbReference type="NCBI Taxonomy" id="587753"/>
    <lineage>
        <taxon>Bacteria</taxon>
        <taxon>Pseudomonadati</taxon>
        <taxon>Pseudomonadota</taxon>
        <taxon>Gammaproteobacteria</taxon>
        <taxon>Pseudomonadales</taxon>
        <taxon>Pseudomonadaceae</taxon>
        <taxon>Pseudomonas</taxon>
    </lineage>
</organism>
<evidence type="ECO:0008006" key="3">
    <source>
        <dbReference type="Google" id="ProtNLM"/>
    </source>
</evidence>
<dbReference type="NCBIfam" id="TIGR02270">
    <property type="entry name" value="TIGR02270 family protein"/>
    <property type="match status" value="1"/>
</dbReference>
<dbReference type="Gene3D" id="1.25.10.10">
    <property type="entry name" value="Leucine-rich Repeat Variant"/>
    <property type="match status" value="1"/>
</dbReference>
<reference evidence="1 2" key="1">
    <citation type="submission" date="2018-03" db="EMBL/GenBank/DDBJ databases">
        <title>Diversity of phytobeneficial traits revealed by whole-genome analysis of worldwide-isolated phenazine-producing Pseudomonas spp.</title>
        <authorList>
            <person name="Biessy A."/>
            <person name="Novinscak A."/>
            <person name="Blom J."/>
            <person name="Leger G."/>
            <person name="Thomashow L.S."/>
            <person name="Cazorla F.M."/>
            <person name="Josic D."/>
            <person name="Filion M."/>
        </authorList>
    </citation>
    <scope>NUCLEOTIDE SEQUENCE [LARGE SCALE GENOMIC DNA]</scope>
    <source>
        <strain evidence="1 2">B25</strain>
    </source>
</reference>
<name>A0A3G7TQT3_9PSED</name>
<sequence>MQTPNSSLIPMIDQHAEEAGFLAVLRDYALRAPHYDLDHLTKLESRLEAHLDGLRVAGQTGLEVLLAHLGPHAIGELFASVVLAFEAGNAQVLSRLSEHLRSAVETERGYLMALGWLDWGRVSPWIERMLASPEPLFRRLGLAACGMHRHDPGPALLAGLSHADPGVLARAARTAGELRRRDLMPAIRVHRQHQEAATRFWANWATAQMGDEEALEPLRQFAEQPGEFQYRALCVWLAWQKREHSIAWIRQLMQNPEQRRIGIQAVGLLGDPVSVPWLIQQMSDLPHARVAGEAFSLMTGADLALLDLELQDLPDFDAGPNDAPEDANVAMDPDENLLWPDPRLIAAWWQAHGGDFQAGVGYVLGLQQSESSYRQALARGQQRQRIAAACGIARLRPTEVLFPTSAPAWRQKALLGEPAGFGR</sequence>
<evidence type="ECO:0000313" key="2">
    <source>
        <dbReference type="Proteomes" id="UP000268048"/>
    </source>
</evidence>
<dbReference type="Pfam" id="PF13646">
    <property type="entry name" value="HEAT_2"/>
    <property type="match status" value="1"/>
</dbReference>
<proteinExistence type="predicted"/>
<dbReference type="InterPro" id="IPR011959">
    <property type="entry name" value="CHP02270"/>
</dbReference>